<feature type="non-terminal residue" evidence="1">
    <location>
        <position position="67"/>
    </location>
</feature>
<proteinExistence type="predicted"/>
<comment type="caution">
    <text evidence="1">The sequence shown here is derived from an EMBL/GenBank/DDBJ whole genome shotgun (WGS) entry which is preliminary data.</text>
</comment>
<reference evidence="1 2" key="1">
    <citation type="journal article" date="2021" name="BMC Genomics">
        <title>Datura genome reveals duplications of psychoactive alkaloid biosynthetic genes and high mutation rate following tissue culture.</title>
        <authorList>
            <person name="Rajewski A."/>
            <person name="Carter-House D."/>
            <person name="Stajich J."/>
            <person name="Litt A."/>
        </authorList>
    </citation>
    <scope>NUCLEOTIDE SEQUENCE [LARGE SCALE GENOMIC DNA]</scope>
    <source>
        <strain evidence="1">AR-01</strain>
    </source>
</reference>
<accession>A0ABS8Y7S3</accession>
<evidence type="ECO:0000313" key="2">
    <source>
        <dbReference type="Proteomes" id="UP000823775"/>
    </source>
</evidence>
<organism evidence="1 2">
    <name type="scientific">Datura stramonium</name>
    <name type="common">Jimsonweed</name>
    <name type="synonym">Common thornapple</name>
    <dbReference type="NCBI Taxonomy" id="4076"/>
    <lineage>
        <taxon>Eukaryota</taxon>
        <taxon>Viridiplantae</taxon>
        <taxon>Streptophyta</taxon>
        <taxon>Embryophyta</taxon>
        <taxon>Tracheophyta</taxon>
        <taxon>Spermatophyta</taxon>
        <taxon>Magnoliopsida</taxon>
        <taxon>eudicotyledons</taxon>
        <taxon>Gunneridae</taxon>
        <taxon>Pentapetalae</taxon>
        <taxon>asterids</taxon>
        <taxon>lamiids</taxon>
        <taxon>Solanales</taxon>
        <taxon>Solanaceae</taxon>
        <taxon>Solanoideae</taxon>
        <taxon>Datureae</taxon>
        <taxon>Datura</taxon>
    </lineage>
</organism>
<dbReference type="Proteomes" id="UP000823775">
    <property type="component" value="Unassembled WGS sequence"/>
</dbReference>
<protein>
    <submittedName>
        <fullName evidence="1">Uncharacterized protein</fullName>
    </submittedName>
</protein>
<dbReference type="EMBL" id="JACEIK010063708">
    <property type="protein sequence ID" value="MCE5167219.1"/>
    <property type="molecule type" value="Genomic_DNA"/>
</dbReference>
<name>A0ABS8Y7S3_DATST</name>
<gene>
    <name evidence="1" type="ORF">HAX54_042930</name>
</gene>
<sequence length="67" mass="6853">MSFVLEAQNIRMKGKMDIPMATQTSFLSSREGGTSAVVVALAVAGALNSVTMGVVVPPSVTIAVLTT</sequence>
<evidence type="ECO:0000313" key="1">
    <source>
        <dbReference type="EMBL" id="MCE5167219.1"/>
    </source>
</evidence>
<keyword evidence="2" id="KW-1185">Reference proteome</keyword>